<sequence>MAGTRPVMTGRSVCRERPWLATSAVIPGLIPGIHAGGGGVDGRDEPGHDEREGADITGVAPPSSPAGAAQRRRGRGSRGDLRRSQSGPVRSARAVLDPLPGAARRRG</sequence>
<accession>A0A2T1HRR2</accession>
<dbReference type="AlphaFoldDB" id="A0A2T1HRR2"/>
<keyword evidence="3" id="KW-1185">Reference proteome</keyword>
<name>A0A2T1HRR2_9HYPH</name>
<dbReference type="Proteomes" id="UP000239772">
    <property type="component" value="Unassembled WGS sequence"/>
</dbReference>
<feature type="compositionally biased region" description="Basic and acidic residues" evidence="1">
    <location>
        <begin position="41"/>
        <end position="54"/>
    </location>
</feature>
<feature type="region of interest" description="Disordered" evidence="1">
    <location>
        <begin position="27"/>
        <end position="107"/>
    </location>
</feature>
<organism evidence="2 3">
    <name type="scientific">Alsobacter soli</name>
    <dbReference type="NCBI Taxonomy" id="2109933"/>
    <lineage>
        <taxon>Bacteria</taxon>
        <taxon>Pseudomonadati</taxon>
        <taxon>Pseudomonadota</taxon>
        <taxon>Alphaproteobacteria</taxon>
        <taxon>Hyphomicrobiales</taxon>
        <taxon>Alsobacteraceae</taxon>
        <taxon>Alsobacter</taxon>
    </lineage>
</organism>
<evidence type="ECO:0000256" key="1">
    <source>
        <dbReference type="SAM" id="MobiDB-lite"/>
    </source>
</evidence>
<protein>
    <submittedName>
        <fullName evidence="2">Uncharacterized protein</fullName>
    </submittedName>
</protein>
<comment type="caution">
    <text evidence="2">The sequence shown here is derived from an EMBL/GenBank/DDBJ whole genome shotgun (WGS) entry which is preliminary data.</text>
</comment>
<proteinExistence type="predicted"/>
<evidence type="ECO:0000313" key="3">
    <source>
        <dbReference type="Proteomes" id="UP000239772"/>
    </source>
</evidence>
<gene>
    <name evidence="2" type="ORF">SLNSH_14060</name>
</gene>
<reference evidence="3" key="1">
    <citation type="submission" date="2018-03" db="EMBL/GenBank/DDBJ databases">
        <authorList>
            <person name="Sun L."/>
            <person name="Liu H."/>
            <person name="Chen W."/>
            <person name="Huang K."/>
            <person name="Liu W."/>
            <person name="Gao X."/>
        </authorList>
    </citation>
    <scope>NUCLEOTIDE SEQUENCE [LARGE SCALE GENOMIC DNA]</scope>
    <source>
        <strain evidence="3">SH9</strain>
    </source>
</reference>
<dbReference type="EMBL" id="PVZS01000014">
    <property type="protein sequence ID" value="PSC04351.1"/>
    <property type="molecule type" value="Genomic_DNA"/>
</dbReference>
<evidence type="ECO:0000313" key="2">
    <source>
        <dbReference type="EMBL" id="PSC04351.1"/>
    </source>
</evidence>